<accession>A0A0J6YG52</accession>
<dbReference type="Proteomes" id="UP000054565">
    <property type="component" value="Unassembled WGS sequence"/>
</dbReference>
<evidence type="ECO:0000313" key="1">
    <source>
        <dbReference type="EMBL" id="KMP07646.1"/>
    </source>
</evidence>
<dbReference type="EMBL" id="DS028097">
    <property type="protein sequence ID" value="KMP07646.1"/>
    <property type="molecule type" value="Genomic_DNA"/>
</dbReference>
<reference evidence="2" key="1">
    <citation type="journal article" date="2010" name="Genome Res.">
        <title>Population genomic sequencing of Coccidioides fungi reveals recent hybridization and transposon control.</title>
        <authorList>
            <person name="Neafsey D.E."/>
            <person name="Barker B.M."/>
            <person name="Sharpton T.J."/>
            <person name="Stajich J.E."/>
            <person name="Park D.J."/>
            <person name="Whiston E."/>
            <person name="Hung C.-Y."/>
            <person name="McMahan C."/>
            <person name="White J."/>
            <person name="Sykes S."/>
            <person name="Heiman D."/>
            <person name="Young S."/>
            <person name="Zeng Q."/>
            <person name="Abouelleil A."/>
            <person name="Aftuck L."/>
            <person name="Bessette D."/>
            <person name="Brown A."/>
            <person name="FitzGerald M."/>
            <person name="Lui A."/>
            <person name="Macdonald J.P."/>
            <person name="Priest M."/>
            <person name="Orbach M.J."/>
            <person name="Galgiani J.N."/>
            <person name="Kirkland T.N."/>
            <person name="Cole G.T."/>
            <person name="Birren B.W."/>
            <person name="Henn M.R."/>
            <person name="Taylor J.W."/>
            <person name="Rounsley S.D."/>
        </authorList>
    </citation>
    <scope>NUCLEOTIDE SEQUENCE [LARGE SCALE GENOMIC DNA]</scope>
    <source>
        <strain evidence="2">RMSCC 2394</strain>
    </source>
</reference>
<name>A0A0J6YG52_COCIT</name>
<dbReference type="STRING" id="404692.A0A0J6YG52"/>
<protein>
    <submittedName>
        <fullName evidence="1">Uncharacterized protein</fullName>
    </submittedName>
</protein>
<dbReference type="AlphaFoldDB" id="A0A0J6YG52"/>
<organism evidence="1 2">
    <name type="scientific">Coccidioides immitis RMSCC 2394</name>
    <dbReference type="NCBI Taxonomy" id="404692"/>
    <lineage>
        <taxon>Eukaryota</taxon>
        <taxon>Fungi</taxon>
        <taxon>Dikarya</taxon>
        <taxon>Ascomycota</taxon>
        <taxon>Pezizomycotina</taxon>
        <taxon>Eurotiomycetes</taxon>
        <taxon>Eurotiomycetidae</taxon>
        <taxon>Onygenales</taxon>
        <taxon>Onygenaceae</taxon>
        <taxon>Coccidioides</taxon>
    </lineage>
</organism>
<proteinExistence type="predicted"/>
<evidence type="ECO:0000313" key="2">
    <source>
        <dbReference type="Proteomes" id="UP000054565"/>
    </source>
</evidence>
<sequence length="138" mass="15676">MERSSAPLVEDFTVRFMSCLIRCVLNYVQLVNKELPIIHYRDRRLSFTCEEAGMGHPFEAIDDGGVQLQHLGENLQVAILEAKRSFQAIADSRPTVSDELLAQIVGEALALRLQDHACICREYRIHRGSQVLHQTFPL</sequence>
<gene>
    <name evidence="1" type="ORF">CIRG_07327</name>
</gene>